<dbReference type="VEuPathDB" id="FungiDB:AeMF1_020698"/>
<evidence type="ECO:0000256" key="2">
    <source>
        <dbReference type="ARBA" id="ARBA00022527"/>
    </source>
</evidence>
<evidence type="ECO:0000256" key="1">
    <source>
        <dbReference type="ARBA" id="ARBA00004123"/>
    </source>
</evidence>
<dbReference type="InterPro" id="IPR017441">
    <property type="entry name" value="Protein_kinase_ATP_BS"/>
</dbReference>
<evidence type="ECO:0000256" key="5">
    <source>
        <dbReference type="ARBA" id="ARBA00022723"/>
    </source>
</evidence>
<feature type="compositionally biased region" description="Polar residues" evidence="15">
    <location>
        <begin position="39"/>
        <end position="49"/>
    </location>
</feature>
<keyword evidence="18" id="KW-1185">Reference proteome</keyword>
<evidence type="ECO:0000256" key="3">
    <source>
        <dbReference type="ARBA" id="ARBA00022553"/>
    </source>
</evidence>
<keyword evidence="6" id="KW-0677">Repeat</keyword>
<dbReference type="SMART" id="SM00219">
    <property type="entry name" value="TyrKc"/>
    <property type="match status" value="1"/>
</dbReference>
<organism evidence="17 18">
    <name type="scientific">Aphanomyces euteiches</name>
    <dbReference type="NCBI Taxonomy" id="100861"/>
    <lineage>
        <taxon>Eukaryota</taxon>
        <taxon>Sar</taxon>
        <taxon>Stramenopiles</taxon>
        <taxon>Oomycota</taxon>
        <taxon>Saprolegniomycetes</taxon>
        <taxon>Saprolegniales</taxon>
        <taxon>Verrucalvaceae</taxon>
        <taxon>Aphanomyces</taxon>
    </lineage>
</organism>
<dbReference type="GO" id="GO:0004713">
    <property type="term" value="F:protein tyrosine kinase activity"/>
    <property type="evidence" value="ECO:0007669"/>
    <property type="project" value="InterPro"/>
</dbReference>
<evidence type="ECO:0000256" key="7">
    <source>
        <dbReference type="ARBA" id="ARBA00022741"/>
    </source>
</evidence>
<dbReference type="Pfam" id="PF00069">
    <property type="entry name" value="Pkinase"/>
    <property type="match status" value="1"/>
</dbReference>
<dbReference type="GO" id="GO:0005524">
    <property type="term" value="F:ATP binding"/>
    <property type="evidence" value="ECO:0007669"/>
    <property type="project" value="UniProtKB-UniRule"/>
</dbReference>
<evidence type="ECO:0000256" key="15">
    <source>
        <dbReference type="SAM" id="MobiDB-lite"/>
    </source>
</evidence>
<dbReference type="GO" id="GO:0005634">
    <property type="term" value="C:nucleus"/>
    <property type="evidence" value="ECO:0007669"/>
    <property type="project" value="UniProtKB-SubCell"/>
</dbReference>
<comment type="subcellular location">
    <subcellularLocation>
        <location evidence="1">Nucleus</location>
    </subcellularLocation>
</comment>
<sequence>MEEKRESDGRLSPPPLLRVTTPNTGCVVGKDSPRDDGSRNVTGWTSDVASANGEPATPTGPRYGDVLSTRQVTLKASNGAIVVQADVSPQDFDVLKVLAKGRFGIVLMVRKKDDEKIYAVKTLHTSALTLHNPLLQTENIVLLHLNHPFLTTLSCAIHTPDKLFVVTDFCPGNDLSFWLRQDRRFSEAKARLVAAEILLALQELHSHDIIYGDLKPQNVLLDVDGHIRLTYFGLPHVPITVAGAPGLPKTSTTCSSPEHFPPEVLEQKSYGKAVDWWSFGTLIYEMLTGTSPFRHQDIQQMRYTIIKSPIEFPWFLSAEASSLLAGLLERKVSDRLGSGPTGVKEIKSHPFFAGLDWNQVYDKQVSPPFQPQNPLDSSRGGALSSVDSTPSTPTSPARPQPTGSSSGFDTSTATPIDPIYSPTNPAYTPTSPAYSPTSPAYTPTSPAYSPTSPAYSPISPAYSPTSPAYSPPTGGLSFGIPASTPASAVSPLYTSGFSFGATTPAPANPAALTGGFAFGAPTGAQTSFSVGGSSFGSSSFGTPSSAPFSPDTRLHPTGTFGTTSGPAPFSSFTFGAPVSTPASPFNPPPTSGFSAFGASPAASRSSSTPFGTGGFGSSTTSAFAVTPSFGSATTPVTSPFTQGFSFGGTAAKPATFSSPPDSKSFQPAVGFGSFSSTLPGALPQPSLSSPSSGLHFGETPSTERIRPSHTYSSGYVFGVPQASPVYPSQTPTAQISSFGATTSQKVRFVYQETPPDAEIYEALSPKNATKLATRSLARSLEDRRDHVHFTAFGPAVVAPLEQFALDIWAFLASQREDVVEQATQANQGAIQITREAMMAVRRGAKVSITLQVPETFAIDSSPTQMLTWQGTETSVRFLVRCRERVFNCQSVLKVTIVFGSTVSVLCSYVTVSSIAGDKKDMTEMKSTFEQLPMSYNEIPFHQIKLKEQVGSGHFGDAFRANLDGKEVVVKTIRAQAFGDGSTDQIVKEFQHEAAVLNMFGHHPNVVPFVGASTDPSQTLALITEYLPHGNVEQQRGSLDQVAKIKVLHGAAQGLANMHEGRFVHRDIAARNCLVDMTSCCDIQAKLCDFGLSRRVALIGMQWMKRGGVGPLKYMAPESLQPPYSFSYKSDAYSFGVFMWETFSNTPPFPSMAPAEAAAYVLEGGRLDTSKCEIIPPPMAEIMTQCFQEDPSKRPTLVQVEQQLLACLQASHEKTPNFL</sequence>
<dbReference type="SUPFAM" id="SSF56112">
    <property type="entry name" value="Protein kinase-like (PK-like)"/>
    <property type="match status" value="2"/>
</dbReference>
<dbReference type="SMART" id="SM00220">
    <property type="entry name" value="S_TKc"/>
    <property type="match status" value="2"/>
</dbReference>
<keyword evidence="12" id="KW-0804">Transcription</keyword>
<keyword evidence="4" id="KW-0808">Transferase</keyword>
<dbReference type="Gene3D" id="1.10.510.10">
    <property type="entry name" value="Transferase(Phosphotransferase) domain 1"/>
    <property type="match status" value="2"/>
</dbReference>
<keyword evidence="9" id="KW-0862">Zinc</keyword>
<dbReference type="InterPro" id="IPR001245">
    <property type="entry name" value="Ser-Thr/Tyr_kinase_cat_dom"/>
</dbReference>
<feature type="region of interest" description="Disordered" evidence="15">
    <location>
        <begin position="680"/>
        <end position="707"/>
    </location>
</feature>
<keyword evidence="13" id="KW-0539">Nucleus</keyword>
<gene>
    <name evidence="17" type="ORF">Ae201684_010507</name>
</gene>
<dbReference type="InterPro" id="IPR008266">
    <property type="entry name" value="Tyr_kinase_AS"/>
</dbReference>
<feature type="region of interest" description="Disordered" evidence="15">
    <location>
        <begin position="363"/>
        <end position="452"/>
    </location>
</feature>
<dbReference type="InterPro" id="IPR000684">
    <property type="entry name" value="RNA_pol_II_repeat_euk"/>
</dbReference>
<dbReference type="GO" id="GO:0006366">
    <property type="term" value="P:transcription by RNA polymerase II"/>
    <property type="evidence" value="ECO:0007669"/>
    <property type="project" value="InterPro"/>
</dbReference>
<feature type="compositionally biased region" description="Low complexity" evidence="15">
    <location>
        <begin position="540"/>
        <end position="550"/>
    </location>
</feature>
<dbReference type="GO" id="GO:0003677">
    <property type="term" value="F:DNA binding"/>
    <property type="evidence" value="ECO:0007669"/>
    <property type="project" value="UniProtKB-KW"/>
</dbReference>
<dbReference type="InterPro" id="IPR020635">
    <property type="entry name" value="Tyr_kinase_cat_dom"/>
</dbReference>
<evidence type="ECO:0000313" key="18">
    <source>
        <dbReference type="Proteomes" id="UP000481153"/>
    </source>
</evidence>
<feature type="compositionally biased region" description="Polar residues" evidence="15">
    <location>
        <begin position="403"/>
        <end position="414"/>
    </location>
</feature>
<evidence type="ECO:0000256" key="10">
    <source>
        <dbReference type="ARBA" id="ARBA00022840"/>
    </source>
</evidence>
<evidence type="ECO:0000256" key="9">
    <source>
        <dbReference type="ARBA" id="ARBA00022833"/>
    </source>
</evidence>
<evidence type="ECO:0000256" key="4">
    <source>
        <dbReference type="ARBA" id="ARBA00022679"/>
    </source>
</evidence>
<dbReference type="InterPro" id="IPR000719">
    <property type="entry name" value="Prot_kinase_dom"/>
</dbReference>
<proteinExistence type="predicted"/>
<keyword evidence="5" id="KW-0479">Metal-binding</keyword>
<name>A0A6G0WXY6_9STRA</name>
<reference evidence="17 18" key="1">
    <citation type="submission" date="2019-07" db="EMBL/GenBank/DDBJ databases">
        <title>Genomics analysis of Aphanomyces spp. identifies a new class of oomycete effector associated with host adaptation.</title>
        <authorList>
            <person name="Gaulin E."/>
        </authorList>
    </citation>
    <scope>NUCLEOTIDE SEQUENCE [LARGE SCALE GENOMIC DNA]</scope>
    <source>
        <strain evidence="17 18">ATCC 201684</strain>
    </source>
</reference>
<evidence type="ECO:0000256" key="14">
    <source>
        <dbReference type="PROSITE-ProRule" id="PRU10141"/>
    </source>
</evidence>
<keyword evidence="2" id="KW-0723">Serine/threonine-protein kinase</keyword>
<evidence type="ECO:0000313" key="17">
    <source>
        <dbReference type="EMBL" id="KAF0732398.1"/>
    </source>
</evidence>
<dbReference type="InterPro" id="IPR011009">
    <property type="entry name" value="Kinase-like_dom_sf"/>
</dbReference>
<feature type="binding site" evidence="14">
    <location>
        <position position="970"/>
    </location>
    <ligand>
        <name>ATP</name>
        <dbReference type="ChEBI" id="CHEBI:30616"/>
    </ligand>
</feature>
<dbReference type="CDD" id="cd05123">
    <property type="entry name" value="STKc_AGC"/>
    <property type="match status" value="1"/>
</dbReference>
<feature type="compositionally biased region" description="Low complexity" evidence="15">
    <location>
        <begin position="425"/>
        <end position="452"/>
    </location>
</feature>
<evidence type="ECO:0000259" key="16">
    <source>
        <dbReference type="PROSITE" id="PS50011"/>
    </source>
</evidence>
<dbReference type="PROSITE" id="PS00115">
    <property type="entry name" value="RNA_POL_II_REPEAT"/>
    <property type="match status" value="3"/>
</dbReference>
<feature type="domain" description="Protein kinase" evidence="16">
    <location>
        <begin position="92"/>
        <end position="352"/>
    </location>
</feature>
<feature type="region of interest" description="Disordered" evidence="15">
    <location>
        <begin position="540"/>
        <end position="562"/>
    </location>
</feature>
<evidence type="ECO:0000256" key="11">
    <source>
        <dbReference type="ARBA" id="ARBA00023125"/>
    </source>
</evidence>
<feature type="compositionally biased region" description="Low complexity" evidence="15">
    <location>
        <begin position="680"/>
        <end position="694"/>
    </location>
</feature>
<feature type="domain" description="Protein kinase" evidence="16">
    <location>
        <begin position="943"/>
        <end position="1204"/>
    </location>
</feature>
<dbReference type="PROSITE" id="PS00109">
    <property type="entry name" value="PROTEIN_KINASE_TYR"/>
    <property type="match status" value="1"/>
</dbReference>
<dbReference type="GO" id="GO:0004674">
    <property type="term" value="F:protein serine/threonine kinase activity"/>
    <property type="evidence" value="ECO:0007669"/>
    <property type="project" value="UniProtKB-KW"/>
</dbReference>
<dbReference type="AlphaFoldDB" id="A0A6G0WXY6"/>
<dbReference type="PROSITE" id="PS50011">
    <property type="entry name" value="PROTEIN_KINASE_DOM"/>
    <property type="match status" value="2"/>
</dbReference>
<dbReference type="InterPro" id="IPR045270">
    <property type="entry name" value="STKc_AGC"/>
</dbReference>
<keyword evidence="11" id="KW-0238">DNA-binding</keyword>
<dbReference type="Proteomes" id="UP000481153">
    <property type="component" value="Unassembled WGS sequence"/>
</dbReference>
<dbReference type="PROSITE" id="PS00107">
    <property type="entry name" value="PROTEIN_KINASE_ATP"/>
    <property type="match status" value="1"/>
</dbReference>
<keyword evidence="8" id="KW-0418">Kinase</keyword>
<evidence type="ECO:0000256" key="8">
    <source>
        <dbReference type="ARBA" id="ARBA00022777"/>
    </source>
</evidence>
<dbReference type="PROSITE" id="PS00108">
    <property type="entry name" value="PROTEIN_KINASE_ST"/>
    <property type="match status" value="1"/>
</dbReference>
<dbReference type="Pfam" id="PF07714">
    <property type="entry name" value="PK_Tyr_Ser-Thr"/>
    <property type="match status" value="1"/>
</dbReference>
<feature type="compositionally biased region" description="Low complexity" evidence="15">
    <location>
        <begin position="384"/>
        <end position="402"/>
    </location>
</feature>
<keyword evidence="3" id="KW-0597">Phosphoprotein</keyword>
<dbReference type="InterPro" id="IPR008271">
    <property type="entry name" value="Ser/Thr_kinase_AS"/>
</dbReference>
<evidence type="ECO:0000256" key="12">
    <source>
        <dbReference type="ARBA" id="ARBA00023163"/>
    </source>
</evidence>
<protein>
    <recommendedName>
        <fullName evidence="16">Protein kinase domain-containing protein</fullName>
    </recommendedName>
</protein>
<dbReference type="FunFam" id="1.10.510.10:FF:000465">
    <property type="entry name" value="Non-specific serine/threonine protein kinase"/>
    <property type="match status" value="1"/>
</dbReference>
<dbReference type="Gene3D" id="3.30.200.20">
    <property type="entry name" value="Phosphorylase Kinase, domain 1"/>
    <property type="match status" value="2"/>
</dbReference>
<comment type="caution">
    <text evidence="17">The sequence shown here is derived from an EMBL/GenBank/DDBJ whole genome shotgun (WGS) entry which is preliminary data.</text>
</comment>
<keyword evidence="10 14" id="KW-0067">ATP-binding</keyword>
<feature type="region of interest" description="Disordered" evidence="15">
    <location>
        <begin position="1"/>
        <end position="63"/>
    </location>
</feature>
<dbReference type="GO" id="GO:0046872">
    <property type="term" value="F:metal ion binding"/>
    <property type="evidence" value="ECO:0007669"/>
    <property type="project" value="UniProtKB-KW"/>
</dbReference>
<dbReference type="PANTHER" id="PTHR24351">
    <property type="entry name" value="RIBOSOMAL PROTEIN S6 KINASE"/>
    <property type="match status" value="1"/>
</dbReference>
<dbReference type="EMBL" id="VJMJ01000134">
    <property type="protein sequence ID" value="KAF0732398.1"/>
    <property type="molecule type" value="Genomic_DNA"/>
</dbReference>
<evidence type="ECO:0000256" key="13">
    <source>
        <dbReference type="ARBA" id="ARBA00023242"/>
    </source>
</evidence>
<keyword evidence="7 14" id="KW-0547">Nucleotide-binding</keyword>
<evidence type="ECO:0000256" key="6">
    <source>
        <dbReference type="ARBA" id="ARBA00022737"/>
    </source>
</evidence>
<accession>A0A6G0WXY6</accession>